<dbReference type="EMBL" id="FMCS01000003">
    <property type="protein sequence ID" value="SCE94789.1"/>
    <property type="molecule type" value="Genomic_DNA"/>
</dbReference>
<dbReference type="GO" id="GO:0016301">
    <property type="term" value="F:kinase activity"/>
    <property type="evidence" value="ECO:0007669"/>
    <property type="project" value="UniProtKB-KW"/>
</dbReference>
<organism evidence="2 3">
    <name type="scientific">Micromonospora chaiyaphumensis</name>
    <dbReference type="NCBI Taxonomy" id="307119"/>
    <lineage>
        <taxon>Bacteria</taxon>
        <taxon>Bacillati</taxon>
        <taxon>Actinomycetota</taxon>
        <taxon>Actinomycetes</taxon>
        <taxon>Micromonosporales</taxon>
        <taxon>Micromonosporaceae</taxon>
        <taxon>Micromonospora</taxon>
    </lineage>
</organism>
<dbReference type="Pfam" id="PF00480">
    <property type="entry name" value="ROK"/>
    <property type="match status" value="1"/>
</dbReference>
<dbReference type="PRINTS" id="PR00033">
    <property type="entry name" value="HTHASNC"/>
</dbReference>
<comment type="similarity">
    <text evidence="1">Belongs to the ROK (NagC/XylR) family.</text>
</comment>
<keyword evidence="2" id="KW-0808">Transferase</keyword>
<dbReference type="RefSeq" id="WP_091262028.1">
    <property type="nucleotide sequence ID" value="NZ_FMCS01000003.1"/>
</dbReference>
<dbReference type="AlphaFoldDB" id="A0A1C4WF84"/>
<dbReference type="CDD" id="cd23763">
    <property type="entry name" value="ASKHA_ATPase_ROK"/>
    <property type="match status" value="1"/>
</dbReference>
<evidence type="ECO:0000256" key="1">
    <source>
        <dbReference type="ARBA" id="ARBA00006479"/>
    </source>
</evidence>
<sequence>MESAKPSVDLVRSLTDEHVLRALMRHRRLTRAELAVEIGISKPTAGESVRRLTERGLVADTGERTLGGRGRGRVGSYYALAPTVGSALAVTIAPEGVVAECVDVYGDTVARAVRPIDRPARPSQVSSAVRAAAAEVAAAVGQPARLAVVGAADPVDRATGRLVQLPDAPFLVGELDPVAVLAPYADGPVLVDNDVNWAAVAERDSVGAERLRDFAYLYLGEGLGCAIVNDGLVRRGRAGLTGEIAHLVTAGPGGRAVRFIELFEELGLRRSGSTAIDTERLLDSPAATHEAIGTAVSGVVAAVVALADPQEVVVGGSWGPALIEHIRAATESMPRQVSVRSAGLTVEPVLAGVRAEALRRLRSSVTASS</sequence>
<dbReference type="InterPro" id="IPR000600">
    <property type="entry name" value="ROK"/>
</dbReference>
<dbReference type="Gene3D" id="1.10.10.10">
    <property type="entry name" value="Winged helix-like DNA-binding domain superfamily/Winged helix DNA-binding domain"/>
    <property type="match status" value="1"/>
</dbReference>
<name>A0A1C4WF84_9ACTN</name>
<dbReference type="Gene3D" id="3.30.420.40">
    <property type="match status" value="2"/>
</dbReference>
<protein>
    <submittedName>
        <fullName evidence="2">Sugar kinase of the NBD/HSP70 family, may contain an N-terminal HTH domain</fullName>
    </submittedName>
</protein>
<dbReference type="InterPro" id="IPR043129">
    <property type="entry name" value="ATPase_NBD"/>
</dbReference>
<dbReference type="InterPro" id="IPR000485">
    <property type="entry name" value="AsnC-type_HTH_dom"/>
</dbReference>
<reference evidence="3" key="1">
    <citation type="submission" date="2016-06" db="EMBL/GenBank/DDBJ databases">
        <authorList>
            <person name="Varghese N."/>
            <person name="Submissions Spin"/>
        </authorList>
    </citation>
    <scope>NUCLEOTIDE SEQUENCE [LARGE SCALE GENOMIC DNA]</scope>
    <source>
        <strain evidence="3">DSM 45246</strain>
    </source>
</reference>
<dbReference type="SUPFAM" id="SSF53067">
    <property type="entry name" value="Actin-like ATPase domain"/>
    <property type="match status" value="1"/>
</dbReference>
<gene>
    <name evidence="2" type="ORF">GA0070214_103508</name>
</gene>
<dbReference type="Pfam" id="PF13412">
    <property type="entry name" value="HTH_24"/>
    <property type="match status" value="1"/>
</dbReference>
<accession>A0A1C4WF84</accession>
<dbReference type="PANTHER" id="PTHR18964:SF149">
    <property type="entry name" value="BIFUNCTIONAL UDP-N-ACETYLGLUCOSAMINE 2-EPIMERASE_N-ACETYLMANNOSAMINE KINASE"/>
    <property type="match status" value="1"/>
</dbReference>
<evidence type="ECO:0000313" key="2">
    <source>
        <dbReference type="EMBL" id="SCE94789.1"/>
    </source>
</evidence>
<dbReference type="PANTHER" id="PTHR18964">
    <property type="entry name" value="ROK (REPRESSOR, ORF, KINASE) FAMILY"/>
    <property type="match status" value="1"/>
</dbReference>
<dbReference type="InterPro" id="IPR036388">
    <property type="entry name" value="WH-like_DNA-bd_sf"/>
</dbReference>
<keyword evidence="3" id="KW-1185">Reference proteome</keyword>
<dbReference type="GO" id="GO:0043565">
    <property type="term" value="F:sequence-specific DNA binding"/>
    <property type="evidence" value="ECO:0007669"/>
    <property type="project" value="InterPro"/>
</dbReference>
<proteinExistence type="inferred from homology"/>
<dbReference type="SUPFAM" id="SSF46785">
    <property type="entry name" value="Winged helix' DNA-binding domain"/>
    <property type="match status" value="1"/>
</dbReference>
<evidence type="ECO:0000313" key="3">
    <source>
        <dbReference type="Proteomes" id="UP000199629"/>
    </source>
</evidence>
<keyword evidence="2" id="KW-0418">Kinase</keyword>
<dbReference type="InterPro" id="IPR036390">
    <property type="entry name" value="WH_DNA-bd_sf"/>
</dbReference>
<dbReference type="Proteomes" id="UP000199629">
    <property type="component" value="Unassembled WGS sequence"/>
</dbReference>